<gene>
    <name evidence="7" type="ORF">CDO81_10385</name>
</gene>
<dbReference type="Proteomes" id="UP000197446">
    <property type="component" value="Unassembled WGS sequence"/>
</dbReference>
<dbReference type="InterPro" id="IPR000719">
    <property type="entry name" value="Prot_kinase_dom"/>
</dbReference>
<reference evidence="7 8" key="1">
    <citation type="journal article" date="2007" name="Int. J. Syst. Evol. Microbiol.">
        <title>Description of Pelomonas aquatica sp. nov. and Pelomonas puraquae sp. nov., isolated from industrial and haemodialysis water.</title>
        <authorList>
            <person name="Gomila M."/>
            <person name="Bowien B."/>
            <person name="Falsen E."/>
            <person name="Moore E.R."/>
            <person name="Lalucat J."/>
        </authorList>
    </citation>
    <scope>NUCLEOTIDE SEQUENCE [LARGE SCALE GENOMIC DNA]</scope>
    <source>
        <strain evidence="7 8">CCUG 52769</strain>
    </source>
</reference>
<dbReference type="SUPFAM" id="SSF48452">
    <property type="entry name" value="TPR-like"/>
    <property type="match status" value="1"/>
</dbReference>
<dbReference type="PROSITE" id="PS00108">
    <property type="entry name" value="PROTEIN_KINASE_ST"/>
    <property type="match status" value="1"/>
</dbReference>
<keyword evidence="3" id="KW-0418">Kinase</keyword>
<evidence type="ECO:0000259" key="6">
    <source>
        <dbReference type="PROSITE" id="PS50011"/>
    </source>
</evidence>
<dbReference type="OrthoDB" id="9783151at2"/>
<keyword evidence="4 5" id="KW-0067">ATP-binding</keyword>
<evidence type="ECO:0000256" key="2">
    <source>
        <dbReference type="ARBA" id="ARBA00022741"/>
    </source>
</evidence>
<evidence type="ECO:0000256" key="5">
    <source>
        <dbReference type="PROSITE-ProRule" id="PRU10141"/>
    </source>
</evidence>
<dbReference type="GO" id="GO:0005524">
    <property type="term" value="F:ATP binding"/>
    <property type="evidence" value="ECO:0007669"/>
    <property type="project" value="UniProtKB-UniRule"/>
</dbReference>
<evidence type="ECO:0000256" key="1">
    <source>
        <dbReference type="ARBA" id="ARBA00022679"/>
    </source>
</evidence>
<protein>
    <recommendedName>
        <fullName evidence="6">Protein kinase domain-containing protein</fullName>
    </recommendedName>
</protein>
<name>A0A254N7Y0_9BURK</name>
<dbReference type="GO" id="GO:0004674">
    <property type="term" value="F:protein serine/threonine kinase activity"/>
    <property type="evidence" value="ECO:0007669"/>
    <property type="project" value="TreeGrafter"/>
</dbReference>
<dbReference type="Gene3D" id="3.30.200.20">
    <property type="entry name" value="Phosphorylase Kinase, domain 1"/>
    <property type="match status" value="1"/>
</dbReference>
<evidence type="ECO:0000313" key="7">
    <source>
        <dbReference type="EMBL" id="OWR04119.1"/>
    </source>
</evidence>
<dbReference type="InterPro" id="IPR011009">
    <property type="entry name" value="Kinase-like_dom_sf"/>
</dbReference>
<proteinExistence type="predicted"/>
<dbReference type="AlphaFoldDB" id="A0A254N7Y0"/>
<evidence type="ECO:0000256" key="4">
    <source>
        <dbReference type="ARBA" id="ARBA00022840"/>
    </source>
</evidence>
<dbReference type="SUPFAM" id="SSF56112">
    <property type="entry name" value="Protein kinase-like (PK-like)"/>
    <property type="match status" value="1"/>
</dbReference>
<evidence type="ECO:0000313" key="8">
    <source>
        <dbReference type="Proteomes" id="UP000197446"/>
    </source>
</evidence>
<dbReference type="PANTHER" id="PTHR43289:SF34">
    <property type="entry name" value="SERINE_THREONINE-PROTEIN KINASE YBDM-RELATED"/>
    <property type="match status" value="1"/>
</dbReference>
<dbReference type="Gene3D" id="1.25.40.10">
    <property type="entry name" value="Tetratricopeptide repeat domain"/>
    <property type="match status" value="1"/>
</dbReference>
<feature type="domain" description="Protein kinase" evidence="6">
    <location>
        <begin position="88"/>
        <end position="367"/>
    </location>
</feature>
<evidence type="ECO:0000256" key="3">
    <source>
        <dbReference type="ARBA" id="ARBA00022777"/>
    </source>
</evidence>
<dbReference type="InterPro" id="IPR011990">
    <property type="entry name" value="TPR-like_helical_dom_sf"/>
</dbReference>
<accession>A0A254N7Y0</accession>
<keyword evidence="8" id="KW-1185">Reference proteome</keyword>
<dbReference type="Pfam" id="PF00069">
    <property type="entry name" value="Pkinase"/>
    <property type="match status" value="1"/>
</dbReference>
<comment type="caution">
    <text evidence="7">The sequence shown here is derived from an EMBL/GenBank/DDBJ whole genome shotgun (WGS) entry which is preliminary data.</text>
</comment>
<dbReference type="EMBL" id="NISI01000003">
    <property type="protein sequence ID" value="OWR04119.1"/>
    <property type="molecule type" value="Genomic_DNA"/>
</dbReference>
<dbReference type="CDD" id="cd14014">
    <property type="entry name" value="STKc_PknB_like"/>
    <property type="match status" value="1"/>
</dbReference>
<dbReference type="PANTHER" id="PTHR43289">
    <property type="entry name" value="MITOGEN-ACTIVATED PROTEIN KINASE KINASE KINASE 20-RELATED"/>
    <property type="match status" value="1"/>
</dbReference>
<feature type="binding site" evidence="5">
    <location>
        <position position="119"/>
    </location>
    <ligand>
        <name>ATP</name>
        <dbReference type="ChEBI" id="CHEBI:30616"/>
    </ligand>
</feature>
<dbReference type="SMART" id="SM00220">
    <property type="entry name" value="S_TKc"/>
    <property type="match status" value="1"/>
</dbReference>
<keyword evidence="1" id="KW-0808">Transferase</keyword>
<dbReference type="PROSITE" id="PS50011">
    <property type="entry name" value="PROTEIN_KINASE_DOM"/>
    <property type="match status" value="1"/>
</dbReference>
<dbReference type="InterPro" id="IPR017441">
    <property type="entry name" value="Protein_kinase_ATP_BS"/>
</dbReference>
<sequence length="947" mass="102821">MTRLTPIAEQWTQVECLLDEALALPEPAREAWLAGLSGEAAALRETLRALLRTQARIETDDFLHTLPRFEPPAAPTTEPHEGEHVGPYRLLRELGRGGMGLVWLAERHDGLAARPVALKLPRLAWGQALAERLAREREILASLEHPHIARLYDAGLDALGRPFIAMQYVEGEPIDRYCERLALPTAARIELLLQALSAVAHAHARLVVHRDIKPANVLVNESGQVTLLDFGVAKLLDGDRTAATALTEVAGRAFTPDYASPEQIRGEPLGTASDIYSLGVLAFELLAGARPYRLQRGTAAELEEAIMQTDAPRASDVAATPALRKVLRGDLDAILGKALKKSPQERYASVDALAQDLQRHLRREPVLARPDSAGYRLARFVGRHRLAVGMGTALGLTVLAGSSAALWQAREARTHERRANAELRRQHAVQELYIETLSRLTVLGAEEPEALSKPGGVSAVLMERLKDFEKRNADNPEALGAQLESVMIQLNYDARYAESLAVGQQLLKHQKAHDAPADDVLNTYASLGRTLQKLGRLDESEAMRREGLRWAPTVRDPESNSIRLTLAADLGDLLINKGQRAEALQVLTEADRIARETFAEDHLRYDTLISLAHFYLGFDDAKGLELMRQSEAEIAHLSNLDADYRANFAWWMSDALAANGDLAAAEVQATRAVELYRQTTGRDGRMAQRALSRLASVVAHREPARAAALLAQERQWFAARPDGIKGSTERLLRARELEAAALAGDVAGIESLAQVDTAPLLKTPMPLDGEALLTQLSRALVLAGRGEQALPLAEAVFAKQAGRSGGVTLAKASAELTLAHAQLAAARPADALRTAQALLLHLDEAQGQSHRSYREALALGALAAAQLKDAATAGMLLQRLERQPRPPFPSAVERADCDLLQAQALLQLGRQPEAAQIAEGVQRALATSGLQHAQSPRLLQARTLAGA</sequence>
<organism evidence="7 8">
    <name type="scientific">Roseateles puraquae</name>
    <dbReference type="NCBI Taxonomy" id="431059"/>
    <lineage>
        <taxon>Bacteria</taxon>
        <taxon>Pseudomonadati</taxon>
        <taxon>Pseudomonadota</taxon>
        <taxon>Betaproteobacteria</taxon>
        <taxon>Burkholderiales</taxon>
        <taxon>Sphaerotilaceae</taxon>
        <taxon>Roseateles</taxon>
    </lineage>
</organism>
<dbReference type="RefSeq" id="WP_088483139.1">
    <property type="nucleotide sequence ID" value="NZ_NISI01000003.1"/>
</dbReference>
<dbReference type="InterPro" id="IPR008271">
    <property type="entry name" value="Ser/Thr_kinase_AS"/>
</dbReference>
<dbReference type="Gene3D" id="1.10.510.10">
    <property type="entry name" value="Transferase(Phosphotransferase) domain 1"/>
    <property type="match status" value="1"/>
</dbReference>
<keyword evidence="2 5" id="KW-0547">Nucleotide-binding</keyword>
<dbReference type="PROSITE" id="PS00107">
    <property type="entry name" value="PROTEIN_KINASE_ATP"/>
    <property type="match status" value="1"/>
</dbReference>